<feature type="transmembrane region" description="Helical" evidence="2">
    <location>
        <begin position="46"/>
        <end position="67"/>
    </location>
</feature>
<accession>A0A7D5GFZ6</accession>
<dbReference type="AlphaFoldDB" id="A0A7D5GFZ6"/>
<feature type="region of interest" description="Disordered" evidence="1">
    <location>
        <begin position="1"/>
        <end position="43"/>
    </location>
</feature>
<name>A0A7D5GFZ6_9EURY</name>
<dbReference type="RefSeq" id="WP_179170222.1">
    <property type="nucleotide sequence ID" value="NZ_CP058529.1"/>
</dbReference>
<dbReference type="Proteomes" id="UP000509750">
    <property type="component" value="Chromosome"/>
</dbReference>
<keyword evidence="2" id="KW-0812">Transmembrane</keyword>
<evidence type="ECO:0000256" key="1">
    <source>
        <dbReference type="SAM" id="MobiDB-lite"/>
    </source>
</evidence>
<keyword evidence="4" id="KW-1185">Reference proteome</keyword>
<feature type="compositionally biased region" description="Acidic residues" evidence="1">
    <location>
        <begin position="18"/>
        <end position="41"/>
    </location>
</feature>
<evidence type="ECO:0000313" key="3">
    <source>
        <dbReference type="EMBL" id="QLG28648.1"/>
    </source>
</evidence>
<evidence type="ECO:0000313" key="4">
    <source>
        <dbReference type="Proteomes" id="UP000509750"/>
    </source>
</evidence>
<organism evidence="3 4">
    <name type="scientific">Halorarum halophilum</name>
    <dbReference type="NCBI Taxonomy" id="2743090"/>
    <lineage>
        <taxon>Archaea</taxon>
        <taxon>Methanobacteriati</taxon>
        <taxon>Methanobacteriota</taxon>
        <taxon>Stenosarchaea group</taxon>
        <taxon>Halobacteria</taxon>
        <taxon>Halobacteriales</taxon>
        <taxon>Haloferacaceae</taxon>
        <taxon>Halorarum</taxon>
    </lineage>
</organism>
<sequence>MFAVGSADGSGAATPTDEPADQSTDEPADEGTDEPTNDPVEELGGFNVGLLLGVLLLVAIVGAIAYVRIGQE</sequence>
<proteinExistence type="predicted"/>
<protein>
    <submittedName>
        <fullName evidence="3">Uncharacterized protein</fullName>
    </submittedName>
</protein>
<keyword evidence="2" id="KW-1133">Transmembrane helix</keyword>
<reference evidence="3 4" key="1">
    <citation type="submission" date="2020-07" db="EMBL/GenBank/DDBJ databases">
        <title>Gai3-2, isolated from salt lake.</title>
        <authorList>
            <person name="Cui H."/>
            <person name="Shi X."/>
        </authorList>
    </citation>
    <scope>NUCLEOTIDE SEQUENCE [LARGE SCALE GENOMIC DNA]</scope>
    <source>
        <strain evidence="3 4">Gai3-2</strain>
    </source>
</reference>
<keyword evidence="2" id="KW-0472">Membrane</keyword>
<dbReference type="EMBL" id="CP058529">
    <property type="protein sequence ID" value="QLG28648.1"/>
    <property type="molecule type" value="Genomic_DNA"/>
</dbReference>
<evidence type="ECO:0000256" key="2">
    <source>
        <dbReference type="SAM" id="Phobius"/>
    </source>
</evidence>
<dbReference type="KEGG" id="halg:HUG10_14325"/>
<dbReference type="GeneID" id="56030032"/>
<gene>
    <name evidence="3" type="ORF">HUG10_14325</name>
</gene>